<proteinExistence type="inferred from homology"/>
<dbReference type="SUPFAM" id="SSF52467">
    <property type="entry name" value="DHS-like NAD/FAD-binding domain"/>
    <property type="match status" value="1"/>
</dbReference>
<dbReference type="Gene3D" id="3.40.50.970">
    <property type="match status" value="2"/>
</dbReference>
<dbReference type="Proteomes" id="UP000705283">
    <property type="component" value="Unassembled WGS sequence"/>
</dbReference>
<evidence type="ECO:0000256" key="1">
    <source>
        <dbReference type="ARBA" id="ARBA00001964"/>
    </source>
</evidence>
<dbReference type="GO" id="GO:0005948">
    <property type="term" value="C:acetolactate synthase complex"/>
    <property type="evidence" value="ECO:0007669"/>
    <property type="project" value="TreeGrafter"/>
</dbReference>
<dbReference type="Pfam" id="PF02776">
    <property type="entry name" value="TPP_enzyme_N"/>
    <property type="match status" value="1"/>
</dbReference>
<dbReference type="GO" id="GO:0050660">
    <property type="term" value="F:flavin adenine dinucleotide binding"/>
    <property type="evidence" value="ECO:0007669"/>
    <property type="project" value="TreeGrafter"/>
</dbReference>
<dbReference type="PROSITE" id="PS00187">
    <property type="entry name" value="TPP_ENZYMES"/>
    <property type="match status" value="1"/>
</dbReference>
<dbReference type="GO" id="GO:0009099">
    <property type="term" value="P:L-valine biosynthetic process"/>
    <property type="evidence" value="ECO:0007669"/>
    <property type="project" value="TreeGrafter"/>
</dbReference>
<keyword evidence="3 4" id="KW-0786">Thiamine pyrophosphate</keyword>
<dbReference type="InterPro" id="IPR011766">
    <property type="entry name" value="TPP_enzyme_TPP-bd"/>
</dbReference>
<dbReference type="Pfam" id="PF00205">
    <property type="entry name" value="TPP_enzyme_M"/>
    <property type="match status" value="1"/>
</dbReference>
<dbReference type="SUPFAM" id="SSF52518">
    <property type="entry name" value="Thiamin diphosphate-binding fold (THDP-binding)"/>
    <property type="match status" value="2"/>
</dbReference>
<dbReference type="CDD" id="cd07035">
    <property type="entry name" value="TPP_PYR_POX_like"/>
    <property type="match status" value="1"/>
</dbReference>
<evidence type="ECO:0000259" key="6">
    <source>
        <dbReference type="Pfam" id="PF02775"/>
    </source>
</evidence>
<evidence type="ECO:0000256" key="3">
    <source>
        <dbReference type="ARBA" id="ARBA00023052"/>
    </source>
</evidence>
<evidence type="ECO:0000259" key="7">
    <source>
        <dbReference type="Pfam" id="PF02776"/>
    </source>
</evidence>
<feature type="domain" description="Thiamine pyrophosphate enzyme N-terminal TPP-binding" evidence="7">
    <location>
        <begin position="37"/>
        <end position="144"/>
    </location>
</feature>
<sequence length="610" mass="67169">MKTHAEKPLSSVALSAAENDSNAIIFIEHQKPESNNSEVIIQELVSHNIKHIFLVPGKLIYPFINAIDSSEIKGIVGAHETACGFMADGYARASRKFGVCLAISGPGTMNFIPAMAAAQADRIPVLYLAGGISTYHEAQGAFQDGSNSGLDELTIVKPLLNSAVEIKNGSTLKYELRRSLISLNTQRKGRAYLSMPVDIQKKKMTEHPQLKPLKPTDSYESPIDIKALEKVLKLHILGKSKVAILAGHRVNNRSDAILLHHLAEKYQIPVATTLSGKGAFSEEHALSLGVYGFAGHTRAVETINGEDVDVLIVFGCDLSQRDSLNWTPKLHGNKRLILIDEDFEKSCLHYQPDVQVFSNLNGALQHLVNAVDEHDTRLEEVKEWRKEWLQKINNLPLILKRSELPSQNINEKQYIYPGDAIKHLRQRMSSNTNVVVDSGAHRIFMAHYWQSNGCGDYHTSSSLAPMGWAVCAGIGIKLAAPENDCLVVTGDGCMLMHGMEIQTAARYGIKVIFVVMNNSAHGAMYIDTLHNRGISSGYTALPNHDWVAFAHSLGVTAARASTLEDLDAALDVAHDHDGPFLIEIEVGNDTPPNRYYADSTFEFEQRISNL</sequence>
<reference evidence="8" key="1">
    <citation type="submission" date="2020-11" db="EMBL/GenBank/DDBJ databases">
        <authorList>
            <person name="Lee S.D."/>
        </authorList>
    </citation>
    <scope>NUCLEOTIDE SEQUENCE</scope>
    <source>
        <strain evidence="8">SAP-2</strain>
    </source>
</reference>
<dbReference type="CDD" id="cd00568">
    <property type="entry name" value="TPP_enzymes"/>
    <property type="match status" value="1"/>
</dbReference>
<dbReference type="GO" id="GO:0000287">
    <property type="term" value="F:magnesium ion binding"/>
    <property type="evidence" value="ECO:0007669"/>
    <property type="project" value="InterPro"/>
</dbReference>
<dbReference type="Pfam" id="PF02775">
    <property type="entry name" value="TPP_enzyme_C"/>
    <property type="match status" value="1"/>
</dbReference>
<evidence type="ECO:0000256" key="2">
    <source>
        <dbReference type="ARBA" id="ARBA00007812"/>
    </source>
</evidence>
<evidence type="ECO:0000256" key="4">
    <source>
        <dbReference type="RuleBase" id="RU362132"/>
    </source>
</evidence>
<dbReference type="InterPro" id="IPR029035">
    <property type="entry name" value="DHS-like_NAD/FAD-binding_dom"/>
</dbReference>
<comment type="cofactor">
    <cofactor evidence="1">
        <name>thiamine diphosphate</name>
        <dbReference type="ChEBI" id="CHEBI:58937"/>
    </cofactor>
</comment>
<dbReference type="InterPro" id="IPR045229">
    <property type="entry name" value="TPP_enz"/>
</dbReference>
<dbReference type="GO" id="GO:0003984">
    <property type="term" value="F:acetolactate synthase activity"/>
    <property type="evidence" value="ECO:0007669"/>
    <property type="project" value="TreeGrafter"/>
</dbReference>
<accession>A0AA40X5S1</accession>
<dbReference type="PANTHER" id="PTHR18968:SF13">
    <property type="entry name" value="ACETOLACTATE SYNTHASE CATALYTIC SUBUNIT, MITOCHONDRIAL"/>
    <property type="match status" value="1"/>
</dbReference>
<dbReference type="GO" id="GO:0009097">
    <property type="term" value="P:isoleucine biosynthetic process"/>
    <property type="evidence" value="ECO:0007669"/>
    <property type="project" value="TreeGrafter"/>
</dbReference>
<feature type="domain" description="Thiamine pyrophosphate enzyme central" evidence="5">
    <location>
        <begin position="236"/>
        <end position="367"/>
    </location>
</feature>
<reference evidence="8" key="2">
    <citation type="submission" date="2022-09" db="EMBL/GenBank/DDBJ databases">
        <title>Rouxiella aceris sp. nov., isolated from tree sap and emended description of the genus Rhouxiella.</title>
        <authorList>
            <person name="Kim I.S."/>
        </authorList>
    </citation>
    <scope>NUCLEOTIDE SEQUENCE</scope>
    <source>
        <strain evidence="8">SAP-2</strain>
    </source>
</reference>
<evidence type="ECO:0000313" key="8">
    <source>
        <dbReference type="EMBL" id="MBF6639185.1"/>
    </source>
</evidence>
<dbReference type="InterPro" id="IPR000399">
    <property type="entry name" value="TPP-bd_CS"/>
</dbReference>
<dbReference type="InterPro" id="IPR012000">
    <property type="entry name" value="Thiamin_PyroP_enz_cen_dom"/>
</dbReference>
<comment type="similarity">
    <text evidence="2 4">Belongs to the TPP enzyme family.</text>
</comment>
<comment type="caution">
    <text evidence="8">The sequence shown here is derived from an EMBL/GenBank/DDBJ whole genome shotgun (WGS) entry which is preliminary data.</text>
</comment>
<dbReference type="PANTHER" id="PTHR18968">
    <property type="entry name" value="THIAMINE PYROPHOSPHATE ENZYMES"/>
    <property type="match status" value="1"/>
</dbReference>
<dbReference type="EMBL" id="JADMKS010000010">
    <property type="protein sequence ID" value="MBF6639185.1"/>
    <property type="molecule type" value="Genomic_DNA"/>
</dbReference>
<name>A0AA40X5S1_9GAMM</name>
<dbReference type="RefSeq" id="WP_194978745.1">
    <property type="nucleotide sequence ID" value="NZ_JADMKS010000010.1"/>
</dbReference>
<dbReference type="Gene3D" id="3.40.50.1220">
    <property type="entry name" value="TPP-binding domain"/>
    <property type="match status" value="1"/>
</dbReference>
<dbReference type="AlphaFoldDB" id="A0AA40X5S1"/>
<dbReference type="InterPro" id="IPR029061">
    <property type="entry name" value="THDP-binding"/>
</dbReference>
<dbReference type="InterPro" id="IPR012001">
    <property type="entry name" value="Thiamin_PyroP_enz_TPP-bd_dom"/>
</dbReference>
<organism evidence="8 9">
    <name type="scientific">Rouxiella silvae</name>
    <dbReference type="NCBI Taxonomy" id="1646373"/>
    <lineage>
        <taxon>Bacteria</taxon>
        <taxon>Pseudomonadati</taxon>
        <taxon>Pseudomonadota</taxon>
        <taxon>Gammaproteobacteria</taxon>
        <taxon>Enterobacterales</taxon>
        <taxon>Yersiniaceae</taxon>
        <taxon>Rouxiella</taxon>
    </lineage>
</organism>
<protein>
    <submittedName>
        <fullName evidence="8">Thiamine pyrophosphate-binding protein</fullName>
    </submittedName>
</protein>
<feature type="domain" description="Thiamine pyrophosphate enzyme TPP-binding" evidence="6">
    <location>
        <begin position="437"/>
        <end position="584"/>
    </location>
</feature>
<dbReference type="GO" id="GO:0030976">
    <property type="term" value="F:thiamine pyrophosphate binding"/>
    <property type="evidence" value="ECO:0007669"/>
    <property type="project" value="InterPro"/>
</dbReference>
<evidence type="ECO:0000259" key="5">
    <source>
        <dbReference type="Pfam" id="PF00205"/>
    </source>
</evidence>
<gene>
    <name evidence="8" type="ORF">ITX54_21220</name>
</gene>
<evidence type="ECO:0000313" key="9">
    <source>
        <dbReference type="Proteomes" id="UP000705283"/>
    </source>
</evidence>